<dbReference type="PANTHER" id="PTHR43884:SF12">
    <property type="entry name" value="ISOVALERYL-COA DEHYDROGENASE, MITOCHONDRIAL-RELATED"/>
    <property type="match status" value="1"/>
</dbReference>
<evidence type="ECO:0000259" key="7">
    <source>
        <dbReference type="Pfam" id="PF02770"/>
    </source>
</evidence>
<sequence length="376" mass="39660">MRLTPTPELAALRDRFRDFADKEVAPHAARHDAEERVDRAIVGRLAAEGLLAPLLPAGLGGRGLDPIAYGLLHEEIGRACSSVRSLLTVHDMVADSVRRWGTPALRERWLPRLVSGEALGAFALSEPDAGSDAAAVATVARPGRDGGHHLLTGTKRWITFGQLADVFLVFARTPDEGPTAFLVARDRPGLSVEPLPGMLGTRGSMLAELRFDDCPVPRDHLLGAPGRAHPFITTSALTLGRYSVAAGSVGIVRACLEASAGYAAGRGVLQHQLVQRMVADMVVSAEAGRLLALRAGELIGAGSPHAPMAATEAKYFAGRAAADAARDAVQIHGAAGCSPDHPVARYYRDAKVMEIIEGGNEVSQTMIGRFGHTAGH</sequence>
<dbReference type="InterPro" id="IPR009100">
    <property type="entry name" value="AcylCoA_DH/oxidase_NM_dom_sf"/>
</dbReference>
<keyword evidence="5" id="KW-0560">Oxidoreductase</keyword>
<evidence type="ECO:0000256" key="5">
    <source>
        <dbReference type="RuleBase" id="RU362125"/>
    </source>
</evidence>
<evidence type="ECO:0000313" key="11">
    <source>
        <dbReference type="Proteomes" id="UP001156398"/>
    </source>
</evidence>
<dbReference type="InterPro" id="IPR013786">
    <property type="entry name" value="AcylCoA_DH/ox_N"/>
</dbReference>
<dbReference type="AlphaFoldDB" id="A0AA90HG19"/>
<dbReference type="SUPFAM" id="SSF56645">
    <property type="entry name" value="Acyl-CoA dehydrogenase NM domain-like"/>
    <property type="match status" value="1"/>
</dbReference>
<reference evidence="10 11" key="1">
    <citation type="submission" date="2023-05" db="EMBL/GenBank/DDBJ databases">
        <title>Streptantibioticus silvisoli sp. nov., acidotolerant actinomycetes 1 from pine litter.</title>
        <authorList>
            <person name="Swiecimska M."/>
            <person name="Golinska P."/>
            <person name="Sangal V."/>
            <person name="Wachnowicz B."/>
            <person name="Goodfellow M."/>
        </authorList>
    </citation>
    <scope>NUCLEOTIDE SEQUENCE</scope>
    <source>
        <strain evidence="10">SL13</strain>
        <strain evidence="9 11">SL54</strain>
    </source>
</reference>
<dbReference type="EMBL" id="JAAGKO020000050">
    <property type="protein sequence ID" value="MDI5966357.1"/>
    <property type="molecule type" value="Genomic_DNA"/>
</dbReference>
<dbReference type="InterPro" id="IPR046373">
    <property type="entry name" value="Acyl-CoA_Oxase/DH_mid-dom_sf"/>
</dbReference>
<feature type="domain" description="Acyl-CoA dehydrogenase/oxidase N-terminal" evidence="8">
    <location>
        <begin position="6"/>
        <end position="117"/>
    </location>
</feature>
<dbReference type="PROSITE" id="PS00072">
    <property type="entry name" value="ACYL_COA_DH_1"/>
    <property type="match status" value="1"/>
</dbReference>
<dbReference type="GO" id="GO:0050660">
    <property type="term" value="F:flavin adenine dinucleotide binding"/>
    <property type="evidence" value="ECO:0007669"/>
    <property type="project" value="InterPro"/>
</dbReference>
<dbReference type="Gene3D" id="1.10.540.10">
    <property type="entry name" value="Acyl-CoA dehydrogenase/oxidase, N-terminal domain"/>
    <property type="match status" value="1"/>
</dbReference>
<feature type="domain" description="Acyl-CoA dehydrogenase/oxidase C-terminal" evidence="6">
    <location>
        <begin position="233"/>
        <end position="369"/>
    </location>
</feature>
<evidence type="ECO:0000259" key="8">
    <source>
        <dbReference type="Pfam" id="PF02771"/>
    </source>
</evidence>
<dbReference type="Pfam" id="PF02770">
    <property type="entry name" value="Acyl-CoA_dh_M"/>
    <property type="match status" value="1"/>
</dbReference>
<accession>A0AA90HG19</accession>
<evidence type="ECO:0000313" key="9">
    <source>
        <dbReference type="EMBL" id="MDI5966357.1"/>
    </source>
</evidence>
<dbReference type="InterPro" id="IPR036250">
    <property type="entry name" value="AcylCo_DH-like_C"/>
</dbReference>
<keyword evidence="4 5" id="KW-0274">FAD</keyword>
<evidence type="ECO:0000313" key="10">
    <source>
        <dbReference type="EMBL" id="MDI5974272.1"/>
    </source>
</evidence>
<evidence type="ECO:0000256" key="2">
    <source>
        <dbReference type="ARBA" id="ARBA00009347"/>
    </source>
</evidence>
<proteinExistence type="inferred from homology"/>
<dbReference type="InterPro" id="IPR037069">
    <property type="entry name" value="AcylCoA_DH/ox_N_sf"/>
</dbReference>
<dbReference type="Gene3D" id="1.20.140.10">
    <property type="entry name" value="Butyryl-CoA Dehydrogenase, subunit A, domain 3"/>
    <property type="match status" value="1"/>
</dbReference>
<feature type="domain" description="Acyl-CoA oxidase/dehydrogenase middle" evidence="7">
    <location>
        <begin position="121"/>
        <end position="214"/>
    </location>
</feature>
<keyword evidence="11" id="KW-1185">Reference proteome</keyword>
<dbReference type="InterPro" id="IPR006091">
    <property type="entry name" value="Acyl-CoA_Oxase/DH_mid-dom"/>
</dbReference>
<dbReference type="PANTHER" id="PTHR43884">
    <property type="entry name" value="ACYL-COA DEHYDROGENASE"/>
    <property type="match status" value="1"/>
</dbReference>
<organism evidence="10">
    <name type="scientific">Streptantibioticus silvisoli</name>
    <dbReference type="NCBI Taxonomy" id="2705255"/>
    <lineage>
        <taxon>Bacteria</taxon>
        <taxon>Bacillati</taxon>
        <taxon>Actinomycetota</taxon>
        <taxon>Actinomycetes</taxon>
        <taxon>Kitasatosporales</taxon>
        <taxon>Streptomycetaceae</taxon>
        <taxon>Streptantibioticus</taxon>
    </lineage>
</organism>
<protein>
    <submittedName>
        <fullName evidence="10">Acyl-CoA dehydrogenase family protein</fullName>
    </submittedName>
</protein>
<dbReference type="PIRSF" id="PIRSF016578">
    <property type="entry name" value="HsaA"/>
    <property type="match status" value="1"/>
</dbReference>
<comment type="caution">
    <text evidence="10">The sequence shown here is derived from an EMBL/GenBank/DDBJ whole genome shotgun (WGS) entry which is preliminary data.</text>
</comment>
<dbReference type="GO" id="GO:0003995">
    <property type="term" value="F:acyl-CoA dehydrogenase activity"/>
    <property type="evidence" value="ECO:0007669"/>
    <property type="project" value="InterPro"/>
</dbReference>
<keyword evidence="3 5" id="KW-0285">Flavoprotein</keyword>
<dbReference type="Proteomes" id="UP001156398">
    <property type="component" value="Unassembled WGS sequence"/>
</dbReference>
<comment type="cofactor">
    <cofactor evidence="1 5">
        <name>FAD</name>
        <dbReference type="ChEBI" id="CHEBI:57692"/>
    </cofactor>
</comment>
<dbReference type="EMBL" id="JABXJJ020000067">
    <property type="protein sequence ID" value="MDI5974272.1"/>
    <property type="molecule type" value="Genomic_DNA"/>
</dbReference>
<evidence type="ECO:0000259" key="6">
    <source>
        <dbReference type="Pfam" id="PF00441"/>
    </source>
</evidence>
<dbReference type="InterPro" id="IPR009075">
    <property type="entry name" value="AcylCo_DH/oxidase_C"/>
</dbReference>
<dbReference type="Pfam" id="PF02771">
    <property type="entry name" value="Acyl-CoA_dh_N"/>
    <property type="match status" value="1"/>
</dbReference>
<evidence type="ECO:0000256" key="1">
    <source>
        <dbReference type="ARBA" id="ARBA00001974"/>
    </source>
</evidence>
<dbReference type="RefSeq" id="WP_271315505.1">
    <property type="nucleotide sequence ID" value="NZ_JAAGKO020000050.1"/>
</dbReference>
<dbReference type="Pfam" id="PF00441">
    <property type="entry name" value="Acyl-CoA_dh_1"/>
    <property type="match status" value="1"/>
</dbReference>
<evidence type="ECO:0000256" key="3">
    <source>
        <dbReference type="ARBA" id="ARBA00022630"/>
    </source>
</evidence>
<dbReference type="Gene3D" id="2.40.110.10">
    <property type="entry name" value="Butyryl-CoA Dehydrogenase, subunit A, domain 2"/>
    <property type="match status" value="1"/>
</dbReference>
<evidence type="ECO:0000256" key="4">
    <source>
        <dbReference type="ARBA" id="ARBA00022827"/>
    </source>
</evidence>
<comment type="similarity">
    <text evidence="2 5">Belongs to the acyl-CoA dehydrogenase family.</text>
</comment>
<dbReference type="InterPro" id="IPR006089">
    <property type="entry name" value="Acyl-CoA_DH_CS"/>
</dbReference>
<dbReference type="SUPFAM" id="SSF47203">
    <property type="entry name" value="Acyl-CoA dehydrogenase C-terminal domain-like"/>
    <property type="match status" value="1"/>
</dbReference>
<name>A0AA90HG19_9ACTN</name>
<gene>
    <name evidence="9" type="ORF">POF43_027120</name>
    <name evidence="10" type="ORF">POF50_033850</name>
</gene>